<feature type="signal peptide" evidence="1">
    <location>
        <begin position="1"/>
        <end position="30"/>
    </location>
</feature>
<evidence type="ECO:0000256" key="1">
    <source>
        <dbReference type="SAM" id="SignalP"/>
    </source>
</evidence>
<organism evidence="2 3">
    <name type="scientific">Erysiphe neolycopersici</name>
    <dbReference type="NCBI Taxonomy" id="212602"/>
    <lineage>
        <taxon>Eukaryota</taxon>
        <taxon>Fungi</taxon>
        <taxon>Dikarya</taxon>
        <taxon>Ascomycota</taxon>
        <taxon>Pezizomycotina</taxon>
        <taxon>Leotiomycetes</taxon>
        <taxon>Erysiphales</taxon>
        <taxon>Erysiphaceae</taxon>
        <taxon>Erysiphe</taxon>
    </lineage>
</organism>
<dbReference type="EMBL" id="MCFK01005610">
    <property type="protein sequence ID" value="RKF59897.1"/>
    <property type="molecule type" value="Genomic_DNA"/>
</dbReference>
<sequence length="79" mass="8908">MFSSIITIVSHIRLILLYVLDNSSIQSIVANDYESSCLLKLTGYSFSNSLSQIIESRKYLSLLTLKTYRASFPKTLLGK</sequence>
<evidence type="ECO:0000313" key="2">
    <source>
        <dbReference type="EMBL" id="RKF59897.1"/>
    </source>
</evidence>
<dbReference type="AlphaFoldDB" id="A0A420HR68"/>
<evidence type="ECO:0000313" key="3">
    <source>
        <dbReference type="Proteomes" id="UP000286134"/>
    </source>
</evidence>
<dbReference type="Proteomes" id="UP000286134">
    <property type="component" value="Unassembled WGS sequence"/>
</dbReference>
<protein>
    <submittedName>
        <fullName evidence="2">Uncharacterized protein</fullName>
    </submittedName>
</protein>
<gene>
    <name evidence="2" type="ORF">OnM2_03268</name>
</gene>
<keyword evidence="3" id="KW-1185">Reference proteome</keyword>
<comment type="caution">
    <text evidence="2">The sequence shown here is derived from an EMBL/GenBank/DDBJ whole genome shotgun (WGS) entry which is preliminary data.</text>
</comment>
<keyword evidence="1" id="KW-0732">Signal</keyword>
<reference evidence="2 3" key="1">
    <citation type="journal article" date="2018" name="BMC Genomics">
        <title>Comparative genome analyses reveal sequence features reflecting distinct modes of host-adaptation between dicot and monocot powdery mildew.</title>
        <authorList>
            <person name="Wu Y."/>
            <person name="Ma X."/>
            <person name="Pan Z."/>
            <person name="Kale S.D."/>
            <person name="Song Y."/>
            <person name="King H."/>
            <person name="Zhang Q."/>
            <person name="Presley C."/>
            <person name="Deng X."/>
            <person name="Wei C.I."/>
            <person name="Xiao S."/>
        </authorList>
    </citation>
    <scope>NUCLEOTIDE SEQUENCE [LARGE SCALE GENOMIC DNA]</scope>
    <source>
        <strain evidence="2">UMSG2</strain>
    </source>
</reference>
<feature type="chain" id="PRO_5019434335" evidence="1">
    <location>
        <begin position="31"/>
        <end position="79"/>
    </location>
</feature>
<name>A0A420HR68_9PEZI</name>
<proteinExistence type="predicted"/>
<accession>A0A420HR68</accession>